<keyword evidence="1" id="KW-0812">Transmembrane</keyword>
<dbReference type="EMBL" id="JARHTQ010000025">
    <property type="protein sequence ID" value="MDF2259675.1"/>
    <property type="molecule type" value="Genomic_DNA"/>
</dbReference>
<gene>
    <name evidence="2" type="ORF">P2L57_29335</name>
</gene>
<sequence>MSTTVPGAAAADAPEWVGRTYTKARRRTKVTGQWPGGGYLPFGPYTNTQLGVMVGSFALLAVVMYVADPFGWLVDLVLLVGVPVALGFAVRTVQVQGRNPLLAAASAVLLLTAPERGRLHGRPVKRLRPTRLEGLVTIGCCPVGEPTTPLPSATRPTSPSTTAAWSPMATAPIPAADTGQPAAGRGGVQTLLNRRRAQLTAAPKGEN</sequence>
<keyword evidence="3" id="KW-1185">Reference proteome</keyword>
<name>A0ABT5Z760_9ACTN</name>
<feature type="transmembrane region" description="Helical" evidence="1">
    <location>
        <begin position="73"/>
        <end position="90"/>
    </location>
</feature>
<reference evidence="2 3" key="1">
    <citation type="submission" date="2023-03" db="EMBL/GenBank/DDBJ databases">
        <title>Draft genome sequence of type strain Streptomyces ferralitis JCM 14344.</title>
        <authorList>
            <person name="Klaysubun C."/>
            <person name="Duangmal K."/>
        </authorList>
    </citation>
    <scope>NUCLEOTIDE SEQUENCE [LARGE SCALE GENOMIC DNA]</scope>
    <source>
        <strain evidence="2 3">JCM 14344</strain>
    </source>
</reference>
<dbReference type="Proteomes" id="UP001220022">
    <property type="component" value="Unassembled WGS sequence"/>
</dbReference>
<keyword evidence="1" id="KW-1133">Transmembrane helix</keyword>
<comment type="caution">
    <text evidence="2">The sequence shown here is derived from an EMBL/GenBank/DDBJ whole genome shotgun (WGS) entry which is preliminary data.</text>
</comment>
<evidence type="ECO:0000256" key="1">
    <source>
        <dbReference type="SAM" id="Phobius"/>
    </source>
</evidence>
<keyword evidence="1" id="KW-0472">Membrane</keyword>
<dbReference type="RefSeq" id="WP_275819518.1">
    <property type="nucleotide sequence ID" value="NZ_BAAANM010000028.1"/>
</dbReference>
<accession>A0ABT5Z760</accession>
<feature type="transmembrane region" description="Helical" evidence="1">
    <location>
        <begin position="50"/>
        <end position="67"/>
    </location>
</feature>
<organism evidence="2 3">
    <name type="scientific">Streptantibioticus ferralitis</name>
    <dbReference type="NCBI Taxonomy" id="236510"/>
    <lineage>
        <taxon>Bacteria</taxon>
        <taxon>Bacillati</taxon>
        <taxon>Actinomycetota</taxon>
        <taxon>Actinomycetes</taxon>
        <taxon>Kitasatosporales</taxon>
        <taxon>Streptomycetaceae</taxon>
        <taxon>Streptantibioticus</taxon>
    </lineage>
</organism>
<protein>
    <submittedName>
        <fullName evidence="2">Uncharacterized protein</fullName>
    </submittedName>
</protein>
<evidence type="ECO:0000313" key="2">
    <source>
        <dbReference type="EMBL" id="MDF2259675.1"/>
    </source>
</evidence>
<proteinExistence type="predicted"/>
<evidence type="ECO:0000313" key="3">
    <source>
        <dbReference type="Proteomes" id="UP001220022"/>
    </source>
</evidence>